<evidence type="ECO:0000313" key="2">
    <source>
        <dbReference type="Proteomes" id="UP000515917"/>
    </source>
</evidence>
<gene>
    <name evidence="1" type="ORF">C1H71_18455</name>
</gene>
<evidence type="ECO:0000313" key="1">
    <source>
        <dbReference type="EMBL" id="QBC45321.1"/>
    </source>
</evidence>
<name>A0A7G3GDC7_9NEIS</name>
<dbReference type="KEGG" id="ifl:C1H71_18455"/>
<dbReference type="AlphaFoldDB" id="A0A7G3GDC7"/>
<dbReference type="Proteomes" id="UP000515917">
    <property type="component" value="Chromosome"/>
</dbReference>
<sequence>MDVSTVSAGASATTQNAAALLMAKKSNDIQAQSALSLLAAVPDAPKYNNPSGLGNSVDTRA</sequence>
<dbReference type="RefSeq" id="WP_130107826.1">
    <property type="nucleotide sequence ID" value="NZ_CP025781.1"/>
</dbReference>
<accession>A0A7G3GDC7</accession>
<reference evidence="1 2" key="1">
    <citation type="submission" date="2018-01" db="EMBL/GenBank/DDBJ databases">
        <title>Genome sequence of Iodobacter sp. strain PCH194 isolated from Indian Trans-Himalaya.</title>
        <authorList>
            <person name="Kumar V."/>
            <person name="Thakur V."/>
            <person name="Kumar S."/>
            <person name="Singh D."/>
        </authorList>
    </citation>
    <scope>NUCLEOTIDE SEQUENCE [LARGE SCALE GENOMIC DNA]</scope>
    <source>
        <strain evidence="1 2">PCH194</strain>
    </source>
</reference>
<protein>
    <submittedName>
        <fullName evidence="1">Putative motility protein</fullName>
    </submittedName>
</protein>
<organism evidence="1 2">
    <name type="scientific">Iodobacter fluviatilis</name>
    <dbReference type="NCBI Taxonomy" id="537"/>
    <lineage>
        <taxon>Bacteria</taxon>
        <taxon>Pseudomonadati</taxon>
        <taxon>Pseudomonadota</taxon>
        <taxon>Betaproteobacteria</taxon>
        <taxon>Neisseriales</taxon>
        <taxon>Chitinibacteraceae</taxon>
        <taxon>Iodobacter</taxon>
    </lineage>
</organism>
<keyword evidence="2" id="KW-1185">Reference proteome</keyword>
<dbReference type="EMBL" id="CP025781">
    <property type="protein sequence ID" value="QBC45321.1"/>
    <property type="molecule type" value="Genomic_DNA"/>
</dbReference>
<proteinExistence type="predicted"/>
<dbReference type="Pfam" id="PF14070">
    <property type="entry name" value="YjfB_motility"/>
    <property type="match status" value="1"/>
</dbReference>
<dbReference type="InterPro" id="IPR025906">
    <property type="entry name" value="YjfB_motility"/>
</dbReference>